<name>A0A9W6JG81_9HYPH</name>
<evidence type="ECO:0000313" key="5">
    <source>
        <dbReference type="Proteomes" id="UP001143364"/>
    </source>
</evidence>
<dbReference type="RefSeq" id="WP_271203779.1">
    <property type="nucleotide sequence ID" value="NZ_BSFK01000005.1"/>
</dbReference>
<accession>A0A9W6JG81</accession>
<protein>
    <submittedName>
        <fullName evidence="4">UDP-glucoronosyl and UDP-glucosyl transferase</fullName>
    </submittedName>
</protein>
<dbReference type="Gene3D" id="3.40.50.2000">
    <property type="entry name" value="Glycogen Phosphorylase B"/>
    <property type="match status" value="2"/>
</dbReference>
<dbReference type="InterPro" id="IPR004276">
    <property type="entry name" value="GlycoTrans_28_N"/>
</dbReference>
<dbReference type="Pfam" id="PF03033">
    <property type="entry name" value="Glyco_transf_28"/>
    <property type="match status" value="1"/>
</dbReference>
<dbReference type="GO" id="GO:0016758">
    <property type="term" value="F:hexosyltransferase activity"/>
    <property type="evidence" value="ECO:0007669"/>
    <property type="project" value="InterPro"/>
</dbReference>
<dbReference type="GO" id="GO:0033072">
    <property type="term" value="P:vancomycin biosynthetic process"/>
    <property type="evidence" value="ECO:0007669"/>
    <property type="project" value="UniProtKB-ARBA"/>
</dbReference>
<dbReference type="Proteomes" id="UP001143364">
    <property type="component" value="Unassembled WGS sequence"/>
</dbReference>
<feature type="region of interest" description="Disordered" evidence="1">
    <location>
        <begin position="417"/>
        <end position="436"/>
    </location>
</feature>
<keyword evidence="4" id="KW-0808">Transferase</keyword>
<dbReference type="InterPro" id="IPR010610">
    <property type="entry name" value="EryCIII-like_C"/>
</dbReference>
<dbReference type="InterPro" id="IPR002213">
    <property type="entry name" value="UDP_glucos_trans"/>
</dbReference>
<evidence type="ECO:0000259" key="2">
    <source>
        <dbReference type="Pfam" id="PF03033"/>
    </source>
</evidence>
<proteinExistence type="predicted"/>
<dbReference type="PANTHER" id="PTHR48050">
    <property type="entry name" value="STEROL 3-BETA-GLUCOSYLTRANSFERASE"/>
    <property type="match status" value="1"/>
</dbReference>
<feature type="domain" description="Erythromycin biosynthesis protein CIII-like C-terminal" evidence="3">
    <location>
        <begin position="305"/>
        <end position="413"/>
    </location>
</feature>
<dbReference type="SUPFAM" id="SSF53756">
    <property type="entry name" value="UDP-Glycosyltransferase/glycogen phosphorylase"/>
    <property type="match status" value="1"/>
</dbReference>
<feature type="compositionally biased region" description="Pro residues" evidence="1">
    <location>
        <begin position="426"/>
        <end position="436"/>
    </location>
</feature>
<keyword evidence="5" id="KW-1185">Reference proteome</keyword>
<dbReference type="PANTHER" id="PTHR48050:SF13">
    <property type="entry name" value="STEROL 3-BETA-GLUCOSYLTRANSFERASE UGT80A2"/>
    <property type="match status" value="1"/>
</dbReference>
<dbReference type="CDD" id="cd03784">
    <property type="entry name" value="GT1_Gtf-like"/>
    <property type="match status" value="1"/>
</dbReference>
<gene>
    <name evidence="4" type="ORF">GCM10008171_11000</name>
</gene>
<dbReference type="GO" id="GO:0005975">
    <property type="term" value="P:carbohydrate metabolic process"/>
    <property type="evidence" value="ECO:0007669"/>
    <property type="project" value="InterPro"/>
</dbReference>
<evidence type="ECO:0000259" key="3">
    <source>
        <dbReference type="Pfam" id="PF06722"/>
    </source>
</evidence>
<evidence type="ECO:0000313" key="4">
    <source>
        <dbReference type="EMBL" id="GLK75846.1"/>
    </source>
</evidence>
<evidence type="ECO:0000256" key="1">
    <source>
        <dbReference type="SAM" id="MobiDB-lite"/>
    </source>
</evidence>
<reference evidence="4" key="2">
    <citation type="submission" date="2023-01" db="EMBL/GenBank/DDBJ databases">
        <authorList>
            <person name="Sun Q."/>
            <person name="Evtushenko L."/>
        </authorList>
    </citation>
    <scope>NUCLEOTIDE SEQUENCE</scope>
    <source>
        <strain evidence="4">VKM B-2555</strain>
    </source>
</reference>
<dbReference type="InterPro" id="IPR050426">
    <property type="entry name" value="Glycosyltransferase_28"/>
</dbReference>
<dbReference type="Pfam" id="PF06722">
    <property type="entry name" value="EryCIII-like_C"/>
    <property type="match status" value="1"/>
</dbReference>
<organism evidence="4 5">
    <name type="scientific">Methylopila jiangsuensis</name>
    <dbReference type="NCBI Taxonomy" id="586230"/>
    <lineage>
        <taxon>Bacteria</taxon>
        <taxon>Pseudomonadati</taxon>
        <taxon>Pseudomonadota</taxon>
        <taxon>Alphaproteobacteria</taxon>
        <taxon>Hyphomicrobiales</taxon>
        <taxon>Methylopilaceae</taxon>
        <taxon>Methylopila</taxon>
    </lineage>
</organism>
<dbReference type="GO" id="GO:0008194">
    <property type="term" value="F:UDP-glycosyltransferase activity"/>
    <property type="evidence" value="ECO:0007669"/>
    <property type="project" value="InterPro"/>
</dbReference>
<sequence>MRVLIAAVGTLGDVLPFIALGLELERRGHEATLLAPAPFEAAVRRAGLAFEPLLSDRAYARSFGHPATWRPVRGARRMFRALPKTLDPVFRVAERHAAGGRRPVIVASTLAIGGRLAFEALGGHLITAHLSPSALQSRFDAPRLPGFPIPRMLPPALKWWLQLGADDHLINPATLPRLNAIRDRLGLGRVNRLRHWWNSPQAVAALFPDWFQAPQADWPARTVQLGFPRVGHLGAETAAPDDALEAFLDAGEAPVVVTFGSTRRRTETLYRAAMIACARAGQRCLALSRTPLHIPAEAAGATFVAPYAPLERALPRARALIHHGGVGTTAQAFAAGVPQIVAPLAFDQFDHAGRVAALGCGLWFRPGPFEAQRLPRALARLLASETIARNAAGIAERQAQAPDPIAALSDLVEATAAGPARKPRRNLPPYPYGLKG</sequence>
<reference evidence="4" key="1">
    <citation type="journal article" date="2014" name="Int. J. Syst. Evol. Microbiol.">
        <title>Complete genome sequence of Corynebacterium casei LMG S-19264T (=DSM 44701T), isolated from a smear-ripened cheese.</title>
        <authorList>
            <consortium name="US DOE Joint Genome Institute (JGI-PGF)"/>
            <person name="Walter F."/>
            <person name="Albersmeier A."/>
            <person name="Kalinowski J."/>
            <person name="Ruckert C."/>
        </authorList>
    </citation>
    <scope>NUCLEOTIDE SEQUENCE</scope>
    <source>
        <strain evidence="4">VKM B-2555</strain>
    </source>
</reference>
<dbReference type="EMBL" id="BSFK01000005">
    <property type="protein sequence ID" value="GLK75846.1"/>
    <property type="molecule type" value="Genomic_DNA"/>
</dbReference>
<comment type="caution">
    <text evidence="4">The sequence shown here is derived from an EMBL/GenBank/DDBJ whole genome shotgun (WGS) entry which is preliminary data.</text>
</comment>
<feature type="domain" description="Glycosyltransferase family 28 N-terminal" evidence="2">
    <location>
        <begin position="3"/>
        <end position="134"/>
    </location>
</feature>
<dbReference type="AlphaFoldDB" id="A0A9W6JG81"/>